<evidence type="ECO:0000256" key="4">
    <source>
        <dbReference type="ARBA" id="ARBA00038652"/>
    </source>
</evidence>
<reference evidence="6 7" key="1">
    <citation type="submission" date="2018-10" db="EMBL/GenBank/DDBJ databases">
        <title>Kocuria sp. M5W7-7, whole genome shotgun sequence.</title>
        <authorList>
            <person name="Tuo L."/>
        </authorList>
    </citation>
    <scope>NUCLEOTIDE SEQUENCE [LARGE SCALE GENOMIC DNA]</scope>
    <source>
        <strain evidence="6 7">M5W7-7</strain>
    </source>
</reference>
<dbReference type="InterPro" id="IPR044946">
    <property type="entry name" value="Restrct_endonuc_typeI_TRD_sf"/>
</dbReference>
<evidence type="ECO:0000256" key="3">
    <source>
        <dbReference type="ARBA" id="ARBA00023125"/>
    </source>
</evidence>
<sequence length="413" mass="46292">MSTVDPPLWNFSSAPAGWTRTTLGRVLRFGNGSDYSDVEVDEPGYPVYGSGGQFRWAKDWLYDGPSILFGRKGTVDRPLYVEGRFWTVDTMYYTALDSKLAWPKFVYYWATRIPFDYYQTNTALPSMTQSDLAGEPILLPPLNEQRAIADFLDHETAEIDAMVSDLEVSLDLLRERRTEVVNQYMYHAVDDRLAIKYLGCLQAGLTLGATYQEPIAEYPYLRVANVQVGRVDLRDVATVAVPERTAKTSRLKAGDVLMTEGGDRDKLGRGALWSGKVDPMLHQNHVFAFRCDKALSPKYLVYALEASEARMYFDLTARQSTNLASTNSTIVKNFKIPRRDILEQEMIVGQIEFEVAEIAQASDDIDRAITLAKERRAALISAAVTGQIDVTAKRKPVAEQLEDDIAQGVHTSS</sequence>
<dbReference type="GO" id="GO:0009307">
    <property type="term" value="P:DNA restriction-modification system"/>
    <property type="evidence" value="ECO:0007669"/>
    <property type="project" value="UniProtKB-KW"/>
</dbReference>
<dbReference type="PANTHER" id="PTHR43140:SF1">
    <property type="entry name" value="TYPE I RESTRICTION ENZYME ECOKI SPECIFICITY SUBUNIT"/>
    <property type="match status" value="1"/>
</dbReference>
<dbReference type="EMBL" id="RKMF01000003">
    <property type="protein sequence ID" value="ROZ64287.1"/>
    <property type="molecule type" value="Genomic_DNA"/>
</dbReference>
<evidence type="ECO:0000313" key="6">
    <source>
        <dbReference type="EMBL" id="ROZ64287.1"/>
    </source>
</evidence>
<dbReference type="SUPFAM" id="SSF116734">
    <property type="entry name" value="DNA methylase specificity domain"/>
    <property type="match status" value="2"/>
</dbReference>
<keyword evidence="7" id="KW-1185">Reference proteome</keyword>
<keyword evidence="3" id="KW-0238">DNA-binding</keyword>
<dbReference type="InterPro" id="IPR000055">
    <property type="entry name" value="Restrct_endonuc_typeI_TRD"/>
</dbReference>
<dbReference type="InterPro" id="IPR051212">
    <property type="entry name" value="Type-I_RE_S_subunit"/>
</dbReference>
<evidence type="ECO:0000256" key="2">
    <source>
        <dbReference type="ARBA" id="ARBA00022747"/>
    </source>
</evidence>
<dbReference type="CDD" id="cd17288">
    <property type="entry name" value="RMtype1_S_LlaAI06ORF1089P_TRD1-CR1_like"/>
    <property type="match status" value="1"/>
</dbReference>
<dbReference type="RefSeq" id="WP_123824384.1">
    <property type="nucleotide sequence ID" value="NZ_RKMF01000003.1"/>
</dbReference>
<dbReference type="PANTHER" id="PTHR43140">
    <property type="entry name" value="TYPE-1 RESTRICTION ENZYME ECOKI SPECIFICITY PROTEIN"/>
    <property type="match status" value="1"/>
</dbReference>
<dbReference type="Pfam" id="PF01420">
    <property type="entry name" value="Methylase_S"/>
    <property type="match status" value="1"/>
</dbReference>
<dbReference type="AlphaFoldDB" id="A0A3N3ZS52"/>
<protein>
    <recommendedName>
        <fullName evidence="5">Type I restriction modification DNA specificity domain-containing protein</fullName>
    </recommendedName>
</protein>
<organism evidence="6 7">
    <name type="scientific">Kocuria soli</name>
    <dbReference type="NCBI Taxonomy" id="2485125"/>
    <lineage>
        <taxon>Bacteria</taxon>
        <taxon>Bacillati</taxon>
        <taxon>Actinomycetota</taxon>
        <taxon>Actinomycetes</taxon>
        <taxon>Micrococcales</taxon>
        <taxon>Micrococcaceae</taxon>
        <taxon>Kocuria</taxon>
    </lineage>
</organism>
<evidence type="ECO:0000256" key="1">
    <source>
        <dbReference type="ARBA" id="ARBA00010923"/>
    </source>
</evidence>
<dbReference type="Proteomes" id="UP000270616">
    <property type="component" value="Unassembled WGS sequence"/>
</dbReference>
<gene>
    <name evidence="6" type="ORF">EDL96_03225</name>
</gene>
<proteinExistence type="inferred from homology"/>
<dbReference type="CDD" id="cd17253">
    <property type="entry name" value="RMtype1_S_Eco933I-TRD2-CR2_like"/>
    <property type="match status" value="1"/>
</dbReference>
<comment type="caution">
    <text evidence="6">The sequence shown here is derived from an EMBL/GenBank/DDBJ whole genome shotgun (WGS) entry which is preliminary data.</text>
</comment>
<evidence type="ECO:0000313" key="7">
    <source>
        <dbReference type="Proteomes" id="UP000270616"/>
    </source>
</evidence>
<comment type="similarity">
    <text evidence="1">Belongs to the type-I restriction system S methylase family.</text>
</comment>
<feature type="domain" description="Type I restriction modification DNA specificity" evidence="5">
    <location>
        <begin position="17"/>
        <end position="156"/>
    </location>
</feature>
<accession>A0A3N3ZS52</accession>
<name>A0A3N3ZS52_9MICC</name>
<dbReference type="GO" id="GO:0003677">
    <property type="term" value="F:DNA binding"/>
    <property type="evidence" value="ECO:0007669"/>
    <property type="project" value="UniProtKB-KW"/>
</dbReference>
<dbReference type="OrthoDB" id="3197085at2"/>
<evidence type="ECO:0000259" key="5">
    <source>
        <dbReference type="Pfam" id="PF01420"/>
    </source>
</evidence>
<comment type="subunit">
    <text evidence="4">The methyltransferase is composed of M and S polypeptides.</text>
</comment>
<keyword evidence="2" id="KW-0680">Restriction system</keyword>
<dbReference type="Gene3D" id="3.90.220.20">
    <property type="entry name" value="DNA methylase specificity domains"/>
    <property type="match status" value="2"/>
</dbReference>